<feature type="compositionally biased region" description="Basic and acidic residues" evidence="1">
    <location>
        <begin position="160"/>
        <end position="171"/>
    </location>
</feature>
<evidence type="ECO:0000313" key="3">
    <source>
        <dbReference type="EMBL" id="SCV68455.1"/>
    </source>
</evidence>
<evidence type="ECO:0000313" key="4">
    <source>
        <dbReference type="Proteomes" id="UP000198372"/>
    </source>
</evidence>
<feature type="region of interest" description="Disordered" evidence="1">
    <location>
        <begin position="135"/>
        <end position="220"/>
    </location>
</feature>
<dbReference type="Proteomes" id="UP000198372">
    <property type="component" value="Unassembled WGS sequence"/>
</dbReference>
<name>A0A238F5P7_9BASI</name>
<accession>A0A238F5P7</accession>
<feature type="compositionally biased region" description="Gly residues" evidence="1">
    <location>
        <begin position="211"/>
        <end position="220"/>
    </location>
</feature>
<protein>
    <submittedName>
        <fullName evidence="3">BQ2448_576 protein</fullName>
    </submittedName>
</protein>
<reference evidence="4" key="1">
    <citation type="submission" date="2016-09" db="EMBL/GenBank/DDBJ databases">
        <authorList>
            <person name="Jeantristanb JTB J.-T."/>
            <person name="Ricardo R."/>
        </authorList>
    </citation>
    <scope>NUCLEOTIDE SEQUENCE [LARGE SCALE GENOMIC DNA]</scope>
</reference>
<feature type="compositionally biased region" description="Low complexity" evidence="1">
    <location>
        <begin position="173"/>
        <end position="190"/>
    </location>
</feature>
<dbReference type="AlphaFoldDB" id="A0A238F5P7"/>
<keyword evidence="4" id="KW-1185">Reference proteome</keyword>
<dbReference type="EMBL" id="FMSP01000003">
    <property type="protein sequence ID" value="SCV68455.1"/>
    <property type="molecule type" value="Genomic_DNA"/>
</dbReference>
<keyword evidence="2" id="KW-0472">Membrane</keyword>
<dbReference type="OrthoDB" id="2500246at2759"/>
<keyword evidence="2" id="KW-1133">Transmembrane helix</keyword>
<keyword evidence="2" id="KW-0812">Transmembrane</keyword>
<feature type="transmembrane region" description="Helical" evidence="2">
    <location>
        <begin position="87"/>
        <end position="107"/>
    </location>
</feature>
<evidence type="ECO:0000256" key="1">
    <source>
        <dbReference type="SAM" id="MobiDB-lite"/>
    </source>
</evidence>
<evidence type="ECO:0000256" key="2">
    <source>
        <dbReference type="SAM" id="Phobius"/>
    </source>
</evidence>
<sequence length="220" mass="23152">MVIPSPLIDGLTSLDLSRLLGGHAVLSLLTNLSNAPVWNLPLSLYGLVVVSHHADDGGDSIRQFAALYAFSFFLDALWLLSNQTYTATWFFIVVNFLLKPVTLLSTLGHLRQRGYATFNLPGGFSLPGASDHFGGHDGFPPARTGANETMWQAPSGVGSYHERSFSQEEHGVPSPSTAAAAPTTAPPSASRPVGPTSSGGNAGAKGYQGRSEGGGYHTLE</sequence>
<feature type="transmembrane region" description="Helical" evidence="2">
    <location>
        <begin position="64"/>
        <end position="81"/>
    </location>
</feature>
<proteinExistence type="predicted"/>
<organism evidence="3 4">
    <name type="scientific">Microbotryum intermedium</name>
    <dbReference type="NCBI Taxonomy" id="269621"/>
    <lineage>
        <taxon>Eukaryota</taxon>
        <taxon>Fungi</taxon>
        <taxon>Dikarya</taxon>
        <taxon>Basidiomycota</taxon>
        <taxon>Pucciniomycotina</taxon>
        <taxon>Microbotryomycetes</taxon>
        <taxon>Microbotryales</taxon>
        <taxon>Microbotryaceae</taxon>
        <taxon>Microbotryum</taxon>
    </lineage>
</organism>
<gene>
    <name evidence="3" type="ORF">BQ2448_576</name>
</gene>